<dbReference type="Gene3D" id="3.30.1370.10">
    <property type="entry name" value="K Homology domain, type 1"/>
    <property type="match status" value="1"/>
</dbReference>
<evidence type="ECO:0000256" key="1">
    <source>
        <dbReference type="ARBA" id="ARBA00022884"/>
    </source>
</evidence>
<reference evidence="3 4" key="1">
    <citation type="journal article" date="2015" name="Genome Biol.">
        <title>Comparative genomics of Steinernema reveals deeply conserved gene regulatory networks.</title>
        <authorList>
            <person name="Dillman A.R."/>
            <person name="Macchietto M."/>
            <person name="Porter C.F."/>
            <person name="Rogers A."/>
            <person name="Williams B."/>
            <person name="Antoshechkin I."/>
            <person name="Lee M.M."/>
            <person name="Goodwin Z."/>
            <person name="Lu X."/>
            <person name="Lewis E.E."/>
            <person name="Goodrich-Blair H."/>
            <person name="Stock S.P."/>
            <person name="Adams B.J."/>
            <person name="Sternberg P.W."/>
            <person name="Mortazavi A."/>
        </authorList>
    </citation>
    <scope>NUCLEOTIDE SEQUENCE [LARGE SCALE GENOMIC DNA]</scope>
    <source>
        <strain evidence="3 4">ALL</strain>
    </source>
</reference>
<dbReference type="InterPro" id="IPR036612">
    <property type="entry name" value="KH_dom_type_1_sf"/>
</dbReference>
<gene>
    <name evidence="3" type="ORF">L596_022353</name>
</gene>
<feature type="compositionally biased region" description="Acidic residues" evidence="2">
    <location>
        <begin position="67"/>
        <end position="77"/>
    </location>
</feature>
<evidence type="ECO:0000313" key="4">
    <source>
        <dbReference type="Proteomes" id="UP000298663"/>
    </source>
</evidence>
<dbReference type="AlphaFoldDB" id="A0A4U5MLV0"/>
<feature type="region of interest" description="Disordered" evidence="2">
    <location>
        <begin position="1"/>
        <end position="99"/>
    </location>
</feature>
<evidence type="ECO:0000256" key="2">
    <source>
        <dbReference type="SAM" id="MobiDB-lite"/>
    </source>
</evidence>
<dbReference type="GO" id="GO:0003723">
    <property type="term" value="F:RNA binding"/>
    <property type="evidence" value="ECO:0007669"/>
    <property type="project" value="UniProtKB-KW"/>
</dbReference>
<dbReference type="OrthoDB" id="1932641at2759"/>
<protein>
    <submittedName>
        <fullName evidence="3">Uncharacterized protein</fullName>
    </submittedName>
</protein>
<keyword evidence="1" id="KW-0694">RNA-binding</keyword>
<feature type="compositionally biased region" description="Basic and acidic residues" evidence="2">
    <location>
        <begin position="192"/>
        <end position="222"/>
    </location>
</feature>
<dbReference type="Proteomes" id="UP000298663">
    <property type="component" value="Unassembled WGS sequence"/>
</dbReference>
<dbReference type="GO" id="GO:0005634">
    <property type="term" value="C:nucleus"/>
    <property type="evidence" value="ECO:0007669"/>
    <property type="project" value="TreeGrafter"/>
</dbReference>
<dbReference type="CDD" id="cd22391">
    <property type="entry name" value="KH-I_PNO1_rpt1"/>
    <property type="match status" value="1"/>
</dbReference>
<name>A0A4U5MLV0_STECR</name>
<dbReference type="STRING" id="34508.A0A4U5MLV0"/>
<feature type="region of interest" description="Disordered" evidence="2">
    <location>
        <begin position="192"/>
        <end position="237"/>
    </location>
</feature>
<dbReference type="PANTHER" id="PTHR12826:SF13">
    <property type="entry name" value="RNA-BINDING PROTEIN PNO1"/>
    <property type="match status" value="1"/>
</dbReference>
<evidence type="ECO:0000313" key="3">
    <source>
        <dbReference type="EMBL" id="TKR70312.1"/>
    </source>
</evidence>
<dbReference type="PANTHER" id="PTHR12826">
    <property type="entry name" value="RIBONUCLEASE Y"/>
    <property type="match status" value="1"/>
</dbReference>
<comment type="caution">
    <text evidence="3">The sequence shown here is derived from an EMBL/GenBank/DDBJ whole genome shotgun (WGS) entry which is preliminary data.</text>
</comment>
<reference evidence="3 4" key="2">
    <citation type="journal article" date="2019" name="G3 (Bethesda)">
        <title>Hybrid Assembly of the Genome of the Entomopathogenic Nematode Steinernema carpocapsae Identifies the X-Chromosome.</title>
        <authorList>
            <person name="Serra L."/>
            <person name="Macchietto M."/>
            <person name="Macias-Munoz A."/>
            <person name="McGill C.J."/>
            <person name="Rodriguez I.M."/>
            <person name="Rodriguez B."/>
            <person name="Murad R."/>
            <person name="Mortazavi A."/>
        </authorList>
    </citation>
    <scope>NUCLEOTIDE SEQUENCE [LARGE SCALE GENOMIC DNA]</scope>
    <source>
        <strain evidence="3 4">ALL</strain>
    </source>
</reference>
<keyword evidence="4" id="KW-1185">Reference proteome</keyword>
<organism evidence="3 4">
    <name type="scientific">Steinernema carpocapsae</name>
    <name type="common">Entomopathogenic nematode</name>
    <dbReference type="NCBI Taxonomy" id="34508"/>
    <lineage>
        <taxon>Eukaryota</taxon>
        <taxon>Metazoa</taxon>
        <taxon>Ecdysozoa</taxon>
        <taxon>Nematoda</taxon>
        <taxon>Chromadorea</taxon>
        <taxon>Rhabditida</taxon>
        <taxon>Tylenchina</taxon>
        <taxon>Panagrolaimomorpha</taxon>
        <taxon>Strongyloidoidea</taxon>
        <taxon>Steinernematidae</taxon>
        <taxon>Steinernema</taxon>
    </lineage>
</organism>
<dbReference type="EMBL" id="AZBU02000007">
    <property type="protein sequence ID" value="TKR70312.1"/>
    <property type="molecule type" value="Genomic_DNA"/>
</dbReference>
<accession>A0A4U5MLV0</accession>
<dbReference type="InterPro" id="IPR055212">
    <property type="entry name" value="KH-I_PNO1_first"/>
</dbReference>
<sequence>MANAAQVAVDDSILMEQADDDEMPELIETDSTQGLPSLIDQYKKDDVDEDGFTKTKSRKRKAKNNDVDDDVDMDESIEQVADAPKQKRGKADKSETRSVAVPPHRLAPLKGDWVKIFTPVVKHLGCQIRFNLKSRKVELRNGDKTKDLNHLQKAHDFVRACVLGFTVEDAMALIRLDHLFLETFEVTDVKPLKPLEPRDRPHSRQRRPNEADDRKRDEDAHRAGGQQDPPARIVPEHQGRENLDLQPYPWSAPIEGLWKPAQLRRPCFGSPVKSQEKRTRAHETLLFLLLLLLKNVITK</sequence>
<feature type="compositionally biased region" description="Acidic residues" evidence="2">
    <location>
        <begin position="17"/>
        <end position="28"/>
    </location>
</feature>
<proteinExistence type="predicted"/>